<keyword evidence="1" id="KW-0812">Transmembrane</keyword>
<feature type="transmembrane region" description="Helical" evidence="1">
    <location>
        <begin position="30"/>
        <end position="50"/>
    </location>
</feature>
<keyword evidence="3" id="KW-1185">Reference proteome</keyword>
<feature type="transmembrane region" description="Helical" evidence="1">
    <location>
        <begin position="56"/>
        <end position="76"/>
    </location>
</feature>
<accession>A0A5B8U0N5</accession>
<sequence>MSTTDTIRPTAELTADVAESAGDGLRAAEIGVVVLIGLLACPPFLILAVVVAAPLVAGAALIAALVAPVLAVGCLVRRVRAHHRAHGTTLFLHRLRRS</sequence>
<keyword evidence="1" id="KW-0472">Membrane</keyword>
<dbReference type="Proteomes" id="UP000321805">
    <property type="component" value="Chromosome"/>
</dbReference>
<name>A0A5B8U0N5_9ACTN</name>
<protein>
    <submittedName>
        <fullName evidence="2">Uncharacterized protein</fullName>
    </submittedName>
</protein>
<evidence type="ECO:0000313" key="3">
    <source>
        <dbReference type="Proteomes" id="UP000321805"/>
    </source>
</evidence>
<dbReference type="RefSeq" id="WP_146915594.1">
    <property type="nucleotide sequence ID" value="NZ_CP042430.1"/>
</dbReference>
<dbReference type="AlphaFoldDB" id="A0A5B8U0N5"/>
<organism evidence="2 3">
    <name type="scientific">Baekduia soli</name>
    <dbReference type="NCBI Taxonomy" id="496014"/>
    <lineage>
        <taxon>Bacteria</taxon>
        <taxon>Bacillati</taxon>
        <taxon>Actinomycetota</taxon>
        <taxon>Thermoleophilia</taxon>
        <taxon>Solirubrobacterales</taxon>
        <taxon>Baekduiaceae</taxon>
        <taxon>Baekduia</taxon>
    </lineage>
</organism>
<keyword evidence="1" id="KW-1133">Transmembrane helix</keyword>
<proteinExistence type="predicted"/>
<evidence type="ECO:0000313" key="2">
    <source>
        <dbReference type="EMBL" id="QEC46415.1"/>
    </source>
</evidence>
<evidence type="ECO:0000256" key="1">
    <source>
        <dbReference type="SAM" id="Phobius"/>
    </source>
</evidence>
<dbReference type="EMBL" id="CP042430">
    <property type="protein sequence ID" value="QEC46415.1"/>
    <property type="molecule type" value="Genomic_DNA"/>
</dbReference>
<gene>
    <name evidence="2" type="ORF">FSW04_01680</name>
</gene>
<dbReference type="KEGG" id="bsol:FSW04_01680"/>
<reference evidence="2 3" key="1">
    <citation type="journal article" date="2018" name="J. Microbiol.">
        <title>Baekduia soli gen. nov., sp. nov., a novel bacterium isolated from the soil of Baekdu Mountain and proposal of a novel family name, Baekduiaceae fam. nov.</title>
        <authorList>
            <person name="An D.S."/>
            <person name="Siddiqi M.Z."/>
            <person name="Kim K.H."/>
            <person name="Yu H.S."/>
            <person name="Im W.T."/>
        </authorList>
    </citation>
    <scope>NUCLEOTIDE SEQUENCE [LARGE SCALE GENOMIC DNA]</scope>
    <source>
        <strain evidence="2 3">BR7-21</strain>
    </source>
</reference>